<reference evidence="3 4" key="2">
    <citation type="submission" date="2021-10" db="EMBL/GenBank/DDBJ databases">
        <authorList>
            <person name="Piombo E."/>
        </authorList>
    </citation>
    <scope>NUCLEOTIDE SEQUENCE [LARGE SCALE GENOMIC DNA]</scope>
</reference>
<comment type="caution">
    <text evidence="3">The sequence shown here is derived from an EMBL/GenBank/DDBJ whole genome shotgun (WGS) entry which is preliminary data.</text>
</comment>
<evidence type="ECO:0000256" key="2">
    <source>
        <dbReference type="SAM" id="MobiDB-lite"/>
    </source>
</evidence>
<organism evidence="3 4">
    <name type="scientific">Clonostachys byssicola</name>
    <dbReference type="NCBI Taxonomy" id="160290"/>
    <lineage>
        <taxon>Eukaryota</taxon>
        <taxon>Fungi</taxon>
        <taxon>Dikarya</taxon>
        <taxon>Ascomycota</taxon>
        <taxon>Pezizomycotina</taxon>
        <taxon>Sordariomycetes</taxon>
        <taxon>Hypocreomycetidae</taxon>
        <taxon>Hypocreales</taxon>
        <taxon>Bionectriaceae</taxon>
        <taxon>Clonostachys</taxon>
    </lineage>
</organism>
<keyword evidence="4" id="KW-1185">Reference proteome</keyword>
<name>A0A9N9UF60_9HYPO</name>
<reference evidence="4" key="1">
    <citation type="submission" date="2019-06" db="EMBL/GenBank/DDBJ databases">
        <authorList>
            <person name="Broberg M."/>
        </authorList>
    </citation>
    <scope>NUCLEOTIDE SEQUENCE [LARGE SCALE GENOMIC DNA]</scope>
</reference>
<keyword evidence="1" id="KW-0175">Coiled coil</keyword>
<gene>
    <name evidence="3" type="ORF">CBYS24578_00017188</name>
</gene>
<feature type="coiled-coil region" evidence="1">
    <location>
        <begin position="4"/>
        <end position="31"/>
    </location>
</feature>
<dbReference type="AlphaFoldDB" id="A0A9N9UF60"/>
<evidence type="ECO:0000313" key="4">
    <source>
        <dbReference type="Proteomes" id="UP000754883"/>
    </source>
</evidence>
<accession>A0A9N9UF60</accession>
<feature type="compositionally biased region" description="Acidic residues" evidence="2">
    <location>
        <begin position="130"/>
        <end position="170"/>
    </location>
</feature>
<evidence type="ECO:0000313" key="3">
    <source>
        <dbReference type="EMBL" id="CAG9989368.1"/>
    </source>
</evidence>
<evidence type="ECO:0000256" key="1">
    <source>
        <dbReference type="SAM" id="Coils"/>
    </source>
</evidence>
<dbReference type="Proteomes" id="UP000754883">
    <property type="component" value="Unassembled WGS sequence"/>
</dbReference>
<feature type="coiled-coil region" evidence="1">
    <location>
        <begin position="88"/>
        <end position="122"/>
    </location>
</feature>
<protein>
    <submittedName>
        <fullName evidence="3">Uncharacterized protein</fullName>
    </submittedName>
</protein>
<feature type="region of interest" description="Disordered" evidence="2">
    <location>
        <begin position="128"/>
        <end position="193"/>
    </location>
</feature>
<proteinExistence type="predicted"/>
<sequence length="193" mass="21876">MDELDAFRQGIVELEEVVQEARAELHRLLEKSDVNKEFLSKLTDMGKLTSHFRRTQGTVRDMELAERALYQDLMVLVANNRLKVDQQSATIQERLPTMEAELQELKDQYRREQGEQNFLARLIPEQQVNAEEDSSGDDPSSENGESQEAESSDEDLSREDGESQEADSSDNDLSRKDGEAQEVSNPDDAGDIL</sequence>
<dbReference type="OrthoDB" id="5150419at2759"/>
<dbReference type="EMBL" id="CABFNO020001466">
    <property type="protein sequence ID" value="CAG9989368.1"/>
    <property type="molecule type" value="Genomic_DNA"/>
</dbReference>